<accession>A0A3E2TRA7</accession>
<sequence length="232" mass="27271">MNIEKINNSQWDMNYASVLFVIQWINSTGHLDIVDMGWSKNLILRRLTAVIKTQFISPTNQIYEKYLVKNTTVKERKRYVEKLNGRWYSITAPFNGYIKGKGEIDEGFKLIWRQFLQEEKKKLEISDVRRQSRVSRAFDEIGEILAAMTENCKGQEKDSQNSCDEFVERIRAFSAGKSEEAFVDRLISFYCYEIEKAYANRDMALLEELTMDWCPNGLMHDYVWQKIKVAGQ</sequence>
<name>A0A3E2TRA7_9FIRM</name>
<evidence type="ECO:0000313" key="1">
    <source>
        <dbReference type="EMBL" id="RGB81231.1"/>
    </source>
</evidence>
<dbReference type="Proteomes" id="UP000260773">
    <property type="component" value="Unassembled WGS sequence"/>
</dbReference>
<dbReference type="EMBL" id="QVEP01000006">
    <property type="protein sequence ID" value="RGB81231.1"/>
    <property type="molecule type" value="Genomic_DNA"/>
</dbReference>
<proteinExistence type="predicted"/>
<dbReference type="RefSeq" id="WP_117527242.1">
    <property type="nucleotide sequence ID" value="NZ_JAQCWV010000002.1"/>
</dbReference>
<comment type="caution">
    <text evidence="1">The sequence shown here is derived from an EMBL/GenBank/DDBJ whole genome shotgun (WGS) entry which is preliminary data.</text>
</comment>
<gene>
    <name evidence="1" type="ORF">DW070_03545</name>
</gene>
<protein>
    <submittedName>
        <fullName evidence="1">Uncharacterized protein</fullName>
    </submittedName>
</protein>
<dbReference type="AlphaFoldDB" id="A0A3E2TRA7"/>
<organism evidence="1 2">
    <name type="scientific">Coprococcus catus</name>
    <dbReference type="NCBI Taxonomy" id="116085"/>
    <lineage>
        <taxon>Bacteria</taxon>
        <taxon>Bacillati</taxon>
        <taxon>Bacillota</taxon>
        <taxon>Clostridia</taxon>
        <taxon>Lachnospirales</taxon>
        <taxon>Lachnospiraceae</taxon>
        <taxon>Coprococcus</taxon>
    </lineage>
</organism>
<evidence type="ECO:0000313" key="2">
    <source>
        <dbReference type="Proteomes" id="UP000260773"/>
    </source>
</evidence>
<reference evidence="1 2" key="1">
    <citation type="submission" date="2018-08" db="EMBL/GenBank/DDBJ databases">
        <title>A genome reference for cultivated species of the human gut microbiota.</title>
        <authorList>
            <person name="Zou Y."/>
            <person name="Xue W."/>
            <person name="Luo G."/>
        </authorList>
    </citation>
    <scope>NUCLEOTIDE SEQUENCE [LARGE SCALE GENOMIC DNA]</scope>
    <source>
        <strain evidence="1 2">AF45-17</strain>
    </source>
</reference>